<keyword evidence="1" id="KW-0677">Repeat</keyword>
<evidence type="ECO:0000313" key="7">
    <source>
        <dbReference type="Proteomes" id="UP001562354"/>
    </source>
</evidence>
<feature type="compositionally biased region" description="Polar residues" evidence="4">
    <location>
        <begin position="18"/>
        <end position="52"/>
    </location>
</feature>
<evidence type="ECO:0000256" key="1">
    <source>
        <dbReference type="ARBA" id="ARBA00022737"/>
    </source>
</evidence>
<dbReference type="InterPro" id="IPR050511">
    <property type="entry name" value="AMPK_gamma/SDS23_families"/>
</dbReference>
<dbReference type="SMART" id="SM00116">
    <property type="entry name" value="CBS"/>
    <property type="match status" value="2"/>
</dbReference>
<evidence type="ECO:0000259" key="5">
    <source>
        <dbReference type="PROSITE" id="PS51371"/>
    </source>
</evidence>
<dbReference type="CDD" id="cd02205">
    <property type="entry name" value="CBS_pair_SF"/>
    <property type="match status" value="1"/>
</dbReference>
<dbReference type="InterPro" id="IPR000644">
    <property type="entry name" value="CBS_dom"/>
</dbReference>
<feature type="compositionally biased region" description="Basic and acidic residues" evidence="4">
    <location>
        <begin position="53"/>
        <end position="64"/>
    </location>
</feature>
<keyword evidence="2 3" id="KW-0129">CBS domain</keyword>
<dbReference type="PANTHER" id="PTHR13780:SF36">
    <property type="entry name" value="CBS DOMAIN-CONTAINING PROTEIN"/>
    <property type="match status" value="1"/>
</dbReference>
<accession>A0ABR3PIL0</accession>
<evidence type="ECO:0000256" key="2">
    <source>
        <dbReference type="ARBA" id="ARBA00023122"/>
    </source>
</evidence>
<feature type="region of interest" description="Disordered" evidence="4">
    <location>
        <begin position="421"/>
        <end position="455"/>
    </location>
</feature>
<feature type="domain" description="CBS" evidence="5">
    <location>
        <begin position="306"/>
        <end position="363"/>
    </location>
</feature>
<evidence type="ECO:0000313" key="6">
    <source>
        <dbReference type="EMBL" id="KAL1305986.1"/>
    </source>
</evidence>
<sequence>MAKDGETADTPKVEEPQAQPQTSGSSFAPTPSPSARRQHPTLSSLNSTPANSQRRERERERDLPRITPSSSSPSVSHRSSFAENLRGVPSSPRQRNPSFSQQALQDLINNPPVARHSPAGDKYQDRDWRSIKVGEIISPEQVRFVESDTSVEAATKLLIESGPPNVVLVRHDKSTRQAIGSFDYDDLNAYLLLVTNLAYPAGAEPAQLDSVLQKAGSNEPVPLADVQHLLGRKDPPAFLDHNDTLTRAVEIFGGGVHRIMVRKQGSDEVIGVLSQLRLVRFFWENMADFRAVFQLHNRTLKELGLGSQNVISISGDKPLKEALLLMHAEGVSSLCVLDSHSNVIGNISHVDVRLLTDTSALPLLDSSCIHFISVILSERGMHEGKDSYPVFHVTPYSTLAHTVAKLVATRSHRMWIVDAPSPSSSIPTSPAITPGVAAPPSALQQLSSHASGPPYTPAAPSIGVSASALPGASLSGHLNGVISLTDVLNLYARVSGLSPQDPEETRRRRRRSSSSSVRKSIDGLRGSLDLSRSGESIRSSIDLSRSSSQRR</sequence>
<dbReference type="InterPro" id="IPR046342">
    <property type="entry name" value="CBS_dom_sf"/>
</dbReference>
<comment type="caution">
    <text evidence="6">The sequence shown here is derived from an EMBL/GenBank/DDBJ whole genome shotgun (WGS) entry which is preliminary data.</text>
</comment>
<dbReference type="PANTHER" id="PTHR13780">
    <property type="entry name" value="AMP-ACTIVATED PROTEIN KINASE, GAMMA REGULATORY SUBUNIT"/>
    <property type="match status" value="1"/>
</dbReference>
<feature type="compositionally biased region" description="Low complexity" evidence="4">
    <location>
        <begin position="69"/>
        <end position="79"/>
    </location>
</feature>
<dbReference type="PROSITE" id="PS51371">
    <property type="entry name" value="CBS"/>
    <property type="match status" value="1"/>
</dbReference>
<gene>
    <name evidence="6" type="ORF">AAFC00_004121</name>
</gene>
<dbReference type="Pfam" id="PF00571">
    <property type="entry name" value="CBS"/>
    <property type="match status" value="1"/>
</dbReference>
<proteinExistence type="predicted"/>
<dbReference type="GeneID" id="95977821"/>
<feature type="region of interest" description="Disordered" evidence="4">
    <location>
        <begin position="497"/>
        <end position="551"/>
    </location>
</feature>
<reference evidence="6 7" key="1">
    <citation type="submission" date="2024-07" db="EMBL/GenBank/DDBJ databases">
        <title>Draft sequence of the Neodothiora populina.</title>
        <authorList>
            <person name="Drown D.D."/>
            <person name="Schuette U.S."/>
            <person name="Buechlein A.B."/>
            <person name="Rusch D.R."/>
            <person name="Winton L.W."/>
            <person name="Adams G.A."/>
        </authorList>
    </citation>
    <scope>NUCLEOTIDE SEQUENCE [LARGE SCALE GENOMIC DNA]</scope>
    <source>
        <strain evidence="6 7">CPC 39397</strain>
    </source>
</reference>
<name>A0ABR3PIL0_9PEZI</name>
<evidence type="ECO:0000256" key="3">
    <source>
        <dbReference type="PROSITE-ProRule" id="PRU00703"/>
    </source>
</evidence>
<dbReference type="Proteomes" id="UP001562354">
    <property type="component" value="Unassembled WGS sequence"/>
</dbReference>
<protein>
    <recommendedName>
        <fullName evidence="5">CBS domain-containing protein</fullName>
    </recommendedName>
</protein>
<keyword evidence="7" id="KW-1185">Reference proteome</keyword>
<dbReference type="EMBL" id="JBFMKM010000005">
    <property type="protein sequence ID" value="KAL1305986.1"/>
    <property type="molecule type" value="Genomic_DNA"/>
</dbReference>
<dbReference type="SUPFAM" id="SSF54631">
    <property type="entry name" value="CBS-domain pair"/>
    <property type="match status" value="2"/>
</dbReference>
<dbReference type="Gene3D" id="3.10.580.10">
    <property type="entry name" value="CBS-domain"/>
    <property type="match status" value="2"/>
</dbReference>
<organism evidence="6 7">
    <name type="scientific">Neodothiora populina</name>
    <dbReference type="NCBI Taxonomy" id="2781224"/>
    <lineage>
        <taxon>Eukaryota</taxon>
        <taxon>Fungi</taxon>
        <taxon>Dikarya</taxon>
        <taxon>Ascomycota</taxon>
        <taxon>Pezizomycotina</taxon>
        <taxon>Dothideomycetes</taxon>
        <taxon>Dothideomycetidae</taxon>
        <taxon>Dothideales</taxon>
        <taxon>Dothioraceae</taxon>
        <taxon>Neodothiora</taxon>
    </lineage>
</organism>
<dbReference type="RefSeq" id="XP_069202259.1">
    <property type="nucleotide sequence ID" value="XM_069343707.1"/>
</dbReference>
<feature type="compositionally biased region" description="Low complexity" evidence="4">
    <location>
        <begin position="536"/>
        <end position="551"/>
    </location>
</feature>
<feature type="compositionally biased region" description="Basic and acidic residues" evidence="4">
    <location>
        <begin position="1"/>
        <end position="15"/>
    </location>
</feature>
<feature type="compositionally biased region" description="Low complexity" evidence="4">
    <location>
        <begin position="421"/>
        <end position="434"/>
    </location>
</feature>
<feature type="region of interest" description="Disordered" evidence="4">
    <location>
        <begin position="1"/>
        <end position="99"/>
    </location>
</feature>
<evidence type="ECO:0000256" key="4">
    <source>
        <dbReference type="SAM" id="MobiDB-lite"/>
    </source>
</evidence>